<dbReference type="PANTHER" id="PTHR46082:SF6">
    <property type="entry name" value="AAA+ ATPASE DOMAIN-CONTAINING PROTEIN-RELATED"/>
    <property type="match status" value="1"/>
</dbReference>
<dbReference type="Pfam" id="PF13424">
    <property type="entry name" value="TPR_12"/>
    <property type="match status" value="3"/>
</dbReference>
<dbReference type="InterPro" id="IPR056681">
    <property type="entry name" value="DUF7779"/>
</dbReference>
<dbReference type="Gene3D" id="3.40.50.300">
    <property type="entry name" value="P-loop containing nucleotide triphosphate hydrolases"/>
    <property type="match status" value="1"/>
</dbReference>
<keyword evidence="3" id="KW-1185">Reference proteome</keyword>
<dbReference type="InterPro" id="IPR053137">
    <property type="entry name" value="NLR-like"/>
</dbReference>
<dbReference type="Gene3D" id="1.25.40.10">
    <property type="entry name" value="Tetratricopeptide repeat domain"/>
    <property type="match status" value="3"/>
</dbReference>
<name>A0ABN2YKA6_9ACTN</name>
<dbReference type="SUPFAM" id="SSF52540">
    <property type="entry name" value="P-loop containing nucleoside triphosphate hydrolases"/>
    <property type="match status" value="1"/>
</dbReference>
<dbReference type="Pfam" id="PF13374">
    <property type="entry name" value="TPR_10"/>
    <property type="match status" value="1"/>
</dbReference>
<dbReference type="InterPro" id="IPR011990">
    <property type="entry name" value="TPR-like_helical_dom_sf"/>
</dbReference>
<dbReference type="Pfam" id="PF25000">
    <property type="entry name" value="DUF7779"/>
    <property type="match status" value="1"/>
</dbReference>
<dbReference type="EMBL" id="BAAAMR010000012">
    <property type="protein sequence ID" value="GAA2128767.1"/>
    <property type="molecule type" value="Genomic_DNA"/>
</dbReference>
<dbReference type="Proteomes" id="UP001501020">
    <property type="component" value="Unassembled WGS sequence"/>
</dbReference>
<evidence type="ECO:0000313" key="3">
    <source>
        <dbReference type="Proteomes" id="UP001501020"/>
    </source>
</evidence>
<dbReference type="PANTHER" id="PTHR46082">
    <property type="entry name" value="ATP/GTP-BINDING PROTEIN-RELATED"/>
    <property type="match status" value="1"/>
</dbReference>
<dbReference type="InterPro" id="IPR027417">
    <property type="entry name" value="P-loop_NTPase"/>
</dbReference>
<evidence type="ECO:0000259" key="1">
    <source>
        <dbReference type="Pfam" id="PF25000"/>
    </source>
</evidence>
<dbReference type="SUPFAM" id="SSF48452">
    <property type="entry name" value="TPR-like"/>
    <property type="match status" value="2"/>
</dbReference>
<proteinExistence type="predicted"/>
<organism evidence="2 3">
    <name type="scientific">Actinomadura napierensis</name>
    <dbReference type="NCBI Taxonomy" id="267854"/>
    <lineage>
        <taxon>Bacteria</taxon>
        <taxon>Bacillati</taxon>
        <taxon>Actinomycetota</taxon>
        <taxon>Actinomycetes</taxon>
        <taxon>Streptosporangiales</taxon>
        <taxon>Thermomonosporaceae</taxon>
        <taxon>Actinomadura</taxon>
    </lineage>
</organism>
<feature type="domain" description="DUF7779" evidence="1">
    <location>
        <begin position="260"/>
        <end position="346"/>
    </location>
</feature>
<accession>A0ABN2YKA6</accession>
<dbReference type="RefSeq" id="WP_344263867.1">
    <property type="nucleotide sequence ID" value="NZ_BAAAMR010000012.1"/>
</dbReference>
<evidence type="ECO:0000313" key="2">
    <source>
        <dbReference type="EMBL" id="GAA2128767.1"/>
    </source>
</evidence>
<sequence length="834" mass="92286">MTGSVDKTSQIWGRVPPRNKNFTGRDEVLNDIREKVNQSATAVMPHALHGWGGVGKTQVAVEFAHRYRSEYELVWWIPADQHLLVPSALAGLAPLLGLPEATVTGIEEAAGSVVDALCRGVPYRRWLLIFDNADRPEELNELIPRGPGHVLITSRNHRWDTVVDTIAIDVFGREESVQFLRRRLCGALDEHDADRLAEAVGDLPLALEQAAAQAENGLSVEEFLRLLRERTAQLLSEGKPTEYPLSLTATWSIAVQRLGEASPAAVELLRHCALLGAEPIPRDLFIRTHSGLESAVGGLLGDPIQLSRAIGELARYALARLDPARRTIEMHRLVQALIRDAMPEAERERGRHTVHLLMASSVSQKPDLKSTWQRYAELVPHVEPSQMAESEHPEVRRLGVDIVRYLYVSGDPKSARVFVELFLEAWRTTAAPDDPLVPVARRLRGIILRGLGDYELARAYNRETLDMLAALPDPDQDEVLQLTNSIGADLRAHGDFQAALEQDEDLLGRHLDRYGERDQRTLRVMNNLALDYGLTGDFSASRKLLIEVYRLKTAAESEVWPASRLMSWNGLARASRLCGHYVEAVDLGRDAAAWGTDELGPDHPAVLLNAKDLAIALRQVGETEEARELAARVNAQYLALFGPGHPDTLCARMALANILRTLGRAEQAYELCSDAYQHYAKTYVEDHPFIQGSAANVALLRRVMGDAEGARAMNATALERLEARLGRDHLYALAVLLNLASDHAALGRFASAIELERDALARLERILGALHPMTLACAANLSVDLEHGDPPDEGSALFQQTMRQYEETLGTAHPDAVVAQKRRHLDFDFDPPPI</sequence>
<protein>
    <recommendedName>
        <fullName evidence="1">DUF7779 domain-containing protein</fullName>
    </recommendedName>
</protein>
<gene>
    <name evidence="2" type="ORF">GCM10009727_19640</name>
</gene>
<dbReference type="NCBIfam" id="NF040586">
    <property type="entry name" value="FxSxx_TPR"/>
    <property type="match status" value="1"/>
</dbReference>
<reference evidence="2 3" key="1">
    <citation type="journal article" date="2019" name="Int. J. Syst. Evol. Microbiol.">
        <title>The Global Catalogue of Microorganisms (GCM) 10K type strain sequencing project: providing services to taxonomists for standard genome sequencing and annotation.</title>
        <authorList>
            <consortium name="The Broad Institute Genomics Platform"/>
            <consortium name="The Broad Institute Genome Sequencing Center for Infectious Disease"/>
            <person name="Wu L."/>
            <person name="Ma J."/>
        </authorList>
    </citation>
    <scope>NUCLEOTIDE SEQUENCE [LARGE SCALE GENOMIC DNA]</scope>
    <source>
        <strain evidence="2 3">JCM 13850</strain>
    </source>
</reference>
<comment type="caution">
    <text evidence="2">The sequence shown here is derived from an EMBL/GenBank/DDBJ whole genome shotgun (WGS) entry which is preliminary data.</text>
</comment>